<dbReference type="InterPro" id="IPR018497">
    <property type="entry name" value="Peptidase_M13_C"/>
</dbReference>
<dbReference type="GO" id="GO:0016485">
    <property type="term" value="P:protein processing"/>
    <property type="evidence" value="ECO:0007669"/>
    <property type="project" value="TreeGrafter"/>
</dbReference>
<dbReference type="Proteomes" id="UP000233766">
    <property type="component" value="Unassembled WGS sequence"/>
</dbReference>
<dbReference type="InterPro" id="IPR000718">
    <property type="entry name" value="Peptidase_M13"/>
</dbReference>
<dbReference type="InterPro" id="IPR024079">
    <property type="entry name" value="MetalloPept_cat_dom_sf"/>
</dbReference>
<evidence type="ECO:0000256" key="7">
    <source>
        <dbReference type="ARBA" id="ARBA00023049"/>
    </source>
</evidence>
<dbReference type="SUPFAM" id="SSF55486">
    <property type="entry name" value="Metalloproteases ('zincins'), catalytic domain"/>
    <property type="match status" value="1"/>
</dbReference>
<evidence type="ECO:0000313" key="11">
    <source>
        <dbReference type="Proteomes" id="UP000233766"/>
    </source>
</evidence>
<dbReference type="GO" id="GO:0005886">
    <property type="term" value="C:plasma membrane"/>
    <property type="evidence" value="ECO:0007669"/>
    <property type="project" value="TreeGrafter"/>
</dbReference>
<dbReference type="PROSITE" id="PS51885">
    <property type="entry name" value="NEPRILYSIN"/>
    <property type="match status" value="1"/>
</dbReference>
<organism evidence="10 11">
    <name type="scientific">Nocardia fluminea</name>
    <dbReference type="NCBI Taxonomy" id="134984"/>
    <lineage>
        <taxon>Bacteria</taxon>
        <taxon>Bacillati</taxon>
        <taxon>Actinomycetota</taxon>
        <taxon>Actinomycetes</taxon>
        <taxon>Mycobacteriales</taxon>
        <taxon>Nocardiaceae</taxon>
        <taxon>Nocardia</taxon>
    </lineage>
</organism>
<comment type="cofactor">
    <cofactor evidence="1">
        <name>Zn(2+)</name>
        <dbReference type="ChEBI" id="CHEBI:29105"/>
    </cofactor>
</comment>
<evidence type="ECO:0000259" key="9">
    <source>
        <dbReference type="Pfam" id="PF05649"/>
    </source>
</evidence>
<accession>A0A2N3VAS9</accession>
<dbReference type="Pfam" id="PF05649">
    <property type="entry name" value="Peptidase_M13_N"/>
    <property type="match status" value="1"/>
</dbReference>
<feature type="domain" description="Peptidase M13 C-terminal" evidence="8">
    <location>
        <begin position="464"/>
        <end position="668"/>
    </location>
</feature>
<keyword evidence="3" id="KW-0645">Protease</keyword>
<evidence type="ECO:0000313" key="10">
    <source>
        <dbReference type="EMBL" id="PKV78685.1"/>
    </source>
</evidence>
<feature type="domain" description="Peptidase M13 N-terminal" evidence="9">
    <location>
        <begin position="23"/>
        <end position="412"/>
    </location>
</feature>
<dbReference type="PRINTS" id="PR00786">
    <property type="entry name" value="NEPRILYSIN"/>
</dbReference>
<dbReference type="EMBL" id="PJMW01000002">
    <property type="protein sequence ID" value="PKV78685.1"/>
    <property type="molecule type" value="Genomic_DNA"/>
</dbReference>
<evidence type="ECO:0000256" key="1">
    <source>
        <dbReference type="ARBA" id="ARBA00001947"/>
    </source>
</evidence>
<keyword evidence="6" id="KW-0862">Zinc</keyword>
<keyword evidence="5" id="KW-0378">Hydrolase</keyword>
<evidence type="ECO:0000256" key="4">
    <source>
        <dbReference type="ARBA" id="ARBA00022723"/>
    </source>
</evidence>
<dbReference type="Gene3D" id="3.40.390.10">
    <property type="entry name" value="Collagenase (Catalytic Domain)"/>
    <property type="match status" value="1"/>
</dbReference>
<reference evidence="10 11" key="1">
    <citation type="submission" date="2017-12" db="EMBL/GenBank/DDBJ databases">
        <title>Sequencing the genomes of 1000 Actinobacteria strains.</title>
        <authorList>
            <person name="Klenk H.-P."/>
        </authorList>
    </citation>
    <scope>NUCLEOTIDE SEQUENCE [LARGE SCALE GENOMIC DNA]</scope>
    <source>
        <strain evidence="10 11">DSM 44489</strain>
    </source>
</reference>
<protein>
    <submittedName>
        <fullName evidence="10">Putative endopeptidase</fullName>
    </submittedName>
</protein>
<name>A0A2N3VAS9_9NOCA</name>
<dbReference type="GO" id="GO:0046872">
    <property type="term" value="F:metal ion binding"/>
    <property type="evidence" value="ECO:0007669"/>
    <property type="project" value="UniProtKB-KW"/>
</dbReference>
<dbReference type="InterPro" id="IPR042089">
    <property type="entry name" value="Peptidase_M13_dom_2"/>
</dbReference>
<sequence>MTSDLSAPSGIDLSFRDQDVRVQDDLFAHVNGRWLAEYEIPADRAVDGAFRTLYDQAELDVQAIITDSASGAADDADARKIGDLFSSFMATDVVAAAGFAPVAEELRAIAEVGDPSAFAALLGRLQRTGVRGALAYYVDTDDKNSTRYLVHATQSGIGLPDESYYRSEEFAQIREAYLAHITKTFTIAAADASLEGLLPADPADAARRVFELERTLAAGHWDVVRRRDAEKSYNLTTFADLVAEYPEFDWAAWVDGIASGLDRDGTDLFAELVVRQPDYLRAFATAWAEVPRADWQAWAAWQVLHARSGFLTDEIVEEYFDFYGRTLTGAQENRERWKRGVSLVQELLGEAVGKLYVARHFPPQAKARMVELVANLQEAYRRNIAELEWMGPDTRAAALTKLEKFTPKIGYPDTWRDYSAVEIDASDLVGNYRRGHAADHDRDLGKLGGEVDRGEWFMTPQTVNAYYNPGMNEIVFPAAILQPPFFDMNADDAANYGGIGAVIGHEIGHGFDDQGAKYDGDGNMQDWWTDEDRAEFGKRTKALIDQYNVLSPADLDDEHTVNGEFTIGENIGDLGGLSIALAAYKISLEGKEPPVIDGLTGLQRVFYGWAQVWRTKARTEEAIRRLAVDPHSPPEFRCNAVIRNIDSFYEAFDVTPEDQLYLKPEERVTIW</sequence>
<keyword evidence="7" id="KW-0482">Metalloprotease</keyword>
<comment type="caution">
    <text evidence="10">The sequence shown here is derived from an EMBL/GenBank/DDBJ whole genome shotgun (WGS) entry which is preliminary data.</text>
</comment>
<dbReference type="InterPro" id="IPR008753">
    <property type="entry name" value="Peptidase_M13_N"/>
</dbReference>
<dbReference type="AlphaFoldDB" id="A0A2N3VAS9"/>
<dbReference type="GO" id="GO:0004222">
    <property type="term" value="F:metalloendopeptidase activity"/>
    <property type="evidence" value="ECO:0007669"/>
    <property type="project" value="InterPro"/>
</dbReference>
<dbReference type="RefSeq" id="WP_245914453.1">
    <property type="nucleotide sequence ID" value="NZ_PJMW01000002.1"/>
</dbReference>
<dbReference type="Pfam" id="PF01431">
    <property type="entry name" value="Peptidase_M13"/>
    <property type="match status" value="1"/>
</dbReference>
<proteinExistence type="inferred from homology"/>
<evidence type="ECO:0000256" key="2">
    <source>
        <dbReference type="ARBA" id="ARBA00007357"/>
    </source>
</evidence>
<gene>
    <name evidence="10" type="ORF">ATK86_3064</name>
</gene>
<dbReference type="PANTHER" id="PTHR11733">
    <property type="entry name" value="ZINC METALLOPROTEASE FAMILY M13 NEPRILYSIN-RELATED"/>
    <property type="match status" value="1"/>
</dbReference>
<dbReference type="Gene3D" id="1.10.1380.10">
    <property type="entry name" value="Neutral endopeptidase , domain2"/>
    <property type="match status" value="1"/>
</dbReference>
<dbReference type="CDD" id="cd08662">
    <property type="entry name" value="M13"/>
    <property type="match status" value="1"/>
</dbReference>
<evidence type="ECO:0000256" key="3">
    <source>
        <dbReference type="ARBA" id="ARBA00022670"/>
    </source>
</evidence>
<evidence type="ECO:0000259" key="8">
    <source>
        <dbReference type="Pfam" id="PF01431"/>
    </source>
</evidence>
<keyword evidence="4" id="KW-0479">Metal-binding</keyword>
<comment type="similarity">
    <text evidence="2">Belongs to the peptidase M13 family.</text>
</comment>
<evidence type="ECO:0000256" key="6">
    <source>
        <dbReference type="ARBA" id="ARBA00022833"/>
    </source>
</evidence>
<evidence type="ECO:0000256" key="5">
    <source>
        <dbReference type="ARBA" id="ARBA00022801"/>
    </source>
</evidence>
<keyword evidence="11" id="KW-1185">Reference proteome</keyword>
<dbReference type="PANTHER" id="PTHR11733:SF167">
    <property type="entry name" value="FI17812P1-RELATED"/>
    <property type="match status" value="1"/>
</dbReference>